<sequence length="192" mass="22057">MQRMKVGEEDVSPLLGELAVPGRFFFFMQDAPEKNSVMMTCKLKDIPEDARDFRGKVCFEPQADAPDAPEAPREVYIRSRFEPLVLPQGPCQGLLQRMRLEGFGQILQFRKQFHEWMELEGEEDTCKVSLLLGGVPMCLGHFETKVAELETRGRPKEAKLRKGLRQRSEGRVPRPFRCRPKEAGAFRGTWPF</sequence>
<accession>A0AA36JIS2</accession>
<feature type="region of interest" description="Disordered" evidence="1">
    <location>
        <begin position="153"/>
        <end position="175"/>
    </location>
</feature>
<keyword evidence="3" id="KW-1185">Reference proteome</keyword>
<evidence type="ECO:0000256" key="1">
    <source>
        <dbReference type="SAM" id="MobiDB-lite"/>
    </source>
</evidence>
<protein>
    <submittedName>
        <fullName evidence="2">Uncharacterized protein</fullName>
    </submittedName>
</protein>
<organism evidence="2 3">
    <name type="scientific">Effrenium voratum</name>
    <dbReference type="NCBI Taxonomy" id="2562239"/>
    <lineage>
        <taxon>Eukaryota</taxon>
        <taxon>Sar</taxon>
        <taxon>Alveolata</taxon>
        <taxon>Dinophyceae</taxon>
        <taxon>Suessiales</taxon>
        <taxon>Symbiodiniaceae</taxon>
        <taxon>Effrenium</taxon>
    </lineage>
</organism>
<gene>
    <name evidence="2" type="ORF">EVOR1521_LOCUS28393</name>
</gene>
<dbReference type="Proteomes" id="UP001178507">
    <property type="component" value="Unassembled WGS sequence"/>
</dbReference>
<dbReference type="AlphaFoldDB" id="A0AA36JIS2"/>
<proteinExistence type="predicted"/>
<evidence type="ECO:0000313" key="3">
    <source>
        <dbReference type="Proteomes" id="UP001178507"/>
    </source>
</evidence>
<name>A0AA36JIS2_9DINO</name>
<dbReference type="EMBL" id="CAUJNA010003628">
    <property type="protein sequence ID" value="CAJ1406424.1"/>
    <property type="molecule type" value="Genomic_DNA"/>
</dbReference>
<feature type="compositionally biased region" description="Basic and acidic residues" evidence="1">
    <location>
        <begin position="153"/>
        <end position="172"/>
    </location>
</feature>
<evidence type="ECO:0000313" key="2">
    <source>
        <dbReference type="EMBL" id="CAJ1406424.1"/>
    </source>
</evidence>
<comment type="caution">
    <text evidence="2">The sequence shown here is derived from an EMBL/GenBank/DDBJ whole genome shotgun (WGS) entry which is preliminary data.</text>
</comment>
<reference evidence="2" key="1">
    <citation type="submission" date="2023-08" db="EMBL/GenBank/DDBJ databases">
        <authorList>
            <person name="Chen Y."/>
            <person name="Shah S."/>
            <person name="Dougan E. K."/>
            <person name="Thang M."/>
            <person name="Chan C."/>
        </authorList>
    </citation>
    <scope>NUCLEOTIDE SEQUENCE</scope>
</reference>